<comment type="caution">
    <text evidence="3">The sequence shown here is derived from an EMBL/GenBank/DDBJ whole genome shotgun (WGS) entry which is preliminary data.</text>
</comment>
<dbReference type="SUPFAM" id="SSF159245">
    <property type="entry name" value="AttH-like"/>
    <property type="match status" value="1"/>
</dbReference>
<dbReference type="PANTHER" id="PTHR38591">
    <property type="entry name" value="HYDROLASE"/>
    <property type="match status" value="1"/>
</dbReference>
<dbReference type="AlphaFoldDB" id="A0A921NRT5"/>
<evidence type="ECO:0000313" key="3">
    <source>
        <dbReference type="EMBL" id="KAF0677572.1"/>
    </source>
</evidence>
<evidence type="ECO:0000256" key="1">
    <source>
        <dbReference type="SAM" id="SignalP"/>
    </source>
</evidence>
<protein>
    <submittedName>
        <fullName evidence="3">Secreted hydrolase-like protein</fullName>
    </submittedName>
</protein>
<feature type="domain" description="AttH" evidence="2">
    <location>
        <begin position="66"/>
        <end position="252"/>
    </location>
</feature>
<dbReference type="OrthoDB" id="9770826at2"/>
<proteinExistence type="predicted"/>
<dbReference type="RefSeq" id="WP_159963547.1">
    <property type="nucleotide sequence ID" value="NZ_APKE01000001.1"/>
</dbReference>
<feature type="chain" id="PRO_5037473104" evidence="1">
    <location>
        <begin position="32"/>
        <end position="378"/>
    </location>
</feature>
<dbReference type="Pfam" id="PF07143">
    <property type="entry name" value="CrtC"/>
    <property type="match status" value="1"/>
</dbReference>
<sequence length="378" mass="40574">MNADLAPPSASRRLCALCAVSLLLAAGPAGAQGFAGLGQAAEGFEPVRPGPFAFPRDHGAHPGFRIEWWYVTANLKDAEGTDYGIQWTLFRSALSPGGTHPDGGWATPQAYLGHAALTTREAHYTAERLARGGIGQAGVTAMPFEAHIDDWRLAGPSLRDVTLTARGERFGYELEMTAGGPFVAQGDEGYSVKAADGMASRYYSQPFYEVHGTLMLPAGTQTRGNGNGNAPPAAIREVAVTGQAWLDREWSSQPLSPGQSGWDWFSLHFDDGTRLMTFRLRDETQDDFASATWIAADGTPTPYRGDAISLTPLAASTVAGREVPTQWRLTLPERGVDIEVAALNPQSWMDLGFSYWEGPVTATGSHAGMGYLEMTGYE</sequence>
<keyword evidence="3" id="KW-0378">Hydrolase</keyword>
<dbReference type="Gene3D" id="2.40.370.10">
    <property type="entry name" value="AttH-like domain"/>
    <property type="match status" value="2"/>
</dbReference>
<dbReference type="Proteomes" id="UP000698242">
    <property type="component" value="Unassembled WGS sequence"/>
</dbReference>
<keyword evidence="1" id="KW-0732">Signal</keyword>
<accession>A0A921NRT5</accession>
<organism evidence="3 4">
    <name type="scientific">Profundibacterium mesophilum KAUST100406-0324</name>
    <dbReference type="NCBI Taxonomy" id="1037889"/>
    <lineage>
        <taxon>Bacteria</taxon>
        <taxon>Pseudomonadati</taxon>
        <taxon>Pseudomonadota</taxon>
        <taxon>Alphaproteobacteria</taxon>
        <taxon>Rhodobacterales</taxon>
        <taxon>Roseobacteraceae</taxon>
        <taxon>Profundibacterium</taxon>
    </lineage>
</organism>
<reference evidence="3" key="1">
    <citation type="submission" date="2013-03" db="EMBL/GenBank/DDBJ databases">
        <title>Genome Sequence of the Profundibacterium mesophilum strain KAUST100406-0324T from Red Sea, a novel genus in the family Rhodobacteraceae.</title>
        <authorList>
            <person name="Essack M."/>
            <person name="Alam I."/>
            <person name="Lafi F."/>
            <person name="Alawi W."/>
            <person name="Kamanu F."/>
            <person name="Al-Suwailem A."/>
            <person name="Lee O.O."/>
            <person name="Xu Y."/>
            <person name="Bajic V."/>
            <person name="Qian P.-Y."/>
            <person name="Archer J."/>
        </authorList>
    </citation>
    <scope>NUCLEOTIDE SEQUENCE</scope>
    <source>
        <strain evidence="3">KAUST100406-0324</strain>
    </source>
</reference>
<dbReference type="InterPro" id="IPR010791">
    <property type="entry name" value="AttH_dom"/>
</dbReference>
<evidence type="ECO:0000259" key="2">
    <source>
        <dbReference type="Pfam" id="PF07143"/>
    </source>
</evidence>
<dbReference type="PANTHER" id="PTHR38591:SF1">
    <property type="entry name" value="BLL1000 PROTEIN"/>
    <property type="match status" value="1"/>
</dbReference>
<name>A0A921NRT5_9RHOB</name>
<dbReference type="GO" id="GO:0016787">
    <property type="term" value="F:hydrolase activity"/>
    <property type="evidence" value="ECO:0007669"/>
    <property type="project" value="UniProtKB-KW"/>
</dbReference>
<gene>
    <name evidence="3" type="ORF">PMES_00077</name>
</gene>
<evidence type="ECO:0000313" key="4">
    <source>
        <dbReference type="Proteomes" id="UP000698242"/>
    </source>
</evidence>
<dbReference type="EMBL" id="APKE01000001">
    <property type="protein sequence ID" value="KAF0677572.1"/>
    <property type="molecule type" value="Genomic_DNA"/>
</dbReference>
<dbReference type="Pfam" id="PF17186">
    <property type="entry name" value="Lipocalin_9"/>
    <property type="match status" value="1"/>
</dbReference>
<feature type="signal peptide" evidence="1">
    <location>
        <begin position="1"/>
        <end position="31"/>
    </location>
</feature>
<keyword evidence="4" id="KW-1185">Reference proteome</keyword>
<dbReference type="InterPro" id="IPR023374">
    <property type="entry name" value="AttH-like_dom_sf"/>
</dbReference>